<dbReference type="EMBL" id="JZYX01000088">
    <property type="protein sequence ID" value="KJN14590.1"/>
    <property type="molecule type" value="Genomic_DNA"/>
</dbReference>
<evidence type="ECO:0008006" key="4">
    <source>
        <dbReference type="Google" id="ProtNLM"/>
    </source>
</evidence>
<comment type="caution">
    <text evidence="2">The sequence shown here is derived from an EMBL/GenBank/DDBJ whole genome shotgun (WGS) entry which is preliminary data.</text>
</comment>
<evidence type="ECO:0000313" key="2">
    <source>
        <dbReference type="EMBL" id="KJN14590.1"/>
    </source>
</evidence>
<dbReference type="RefSeq" id="WP_045286905.1">
    <property type="nucleotide sequence ID" value="NZ_JZYX01000088.1"/>
</dbReference>
<reference evidence="2 3" key="1">
    <citation type="submission" date="2015-03" db="EMBL/GenBank/DDBJ databases">
        <authorList>
            <person name="McCorrison J."/>
            <person name="Sanka R."/>
            <person name="Adams M."/>
            <person name="Brinkac L."/>
            <person name="Nierman W."/>
            <person name="Sutton G."/>
            <person name="Nelson K."/>
            <person name="Kiedrowski L."/>
            <person name="Guerrero D."/>
            <person name="Bonomo R."/>
        </authorList>
    </citation>
    <scope>NUCLEOTIDE SEQUENCE [LARGE SCALE GENOMIC DNA]</scope>
    <source>
        <strain evidence="2 3">35699</strain>
    </source>
</reference>
<gene>
    <name evidence="2" type="ORF">SS37_24560</name>
</gene>
<dbReference type="OrthoDB" id="6478811at2"/>
<name>A0A0F1A185_9ENTR</name>
<evidence type="ECO:0000256" key="1">
    <source>
        <dbReference type="SAM" id="SignalP"/>
    </source>
</evidence>
<protein>
    <recommendedName>
        <fullName evidence="4">Lipoprotein</fullName>
    </recommendedName>
</protein>
<feature type="signal peptide" evidence="1">
    <location>
        <begin position="1"/>
        <end position="20"/>
    </location>
</feature>
<feature type="chain" id="PRO_5002448384" description="Lipoprotein" evidence="1">
    <location>
        <begin position="21"/>
        <end position="149"/>
    </location>
</feature>
<evidence type="ECO:0000313" key="3">
    <source>
        <dbReference type="Proteomes" id="UP000033352"/>
    </source>
</evidence>
<proteinExistence type="predicted"/>
<dbReference type="AlphaFoldDB" id="A0A0F1A185"/>
<dbReference type="Proteomes" id="UP000033352">
    <property type="component" value="Unassembled WGS sequence"/>
</dbReference>
<sequence length="149" mass="16494">MKIHSTTIALLATISSPSYAAFQEREYNTWYQKDAVLYDITQTSEGLPVMISISQPGRESANMLVSYMSDGGCGDRKMRLNANGKDVPATYTCVSVGANRIEHFAVNDAGKVNEMVNYLKSDFTLLLQNDIKVWAANIKTPKYGIAPKF</sequence>
<dbReference type="PATRIC" id="fig|1619248.3.peg.5110"/>
<organism evidence="2 3">
    <name type="scientific">Enterobacter sichuanensis</name>
    <dbReference type="NCBI Taxonomy" id="2071710"/>
    <lineage>
        <taxon>Bacteria</taxon>
        <taxon>Pseudomonadati</taxon>
        <taxon>Pseudomonadota</taxon>
        <taxon>Gammaproteobacteria</taxon>
        <taxon>Enterobacterales</taxon>
        <taxon>Enterobacteriaceae</taxon>
        <taxon>Enterobacter</taxon>
        <taxon>Enterobacter cloacae complex</taxon>
    </lineage>
</organism>
<keyword evidence="1" id="KW-0732">Signal</keyword>
<accession>A0A0F1A185</accession>